<organism evidence="3 4">
    <name type="scientific">Afipia clevelandensis ATCC 49720</name>
    <dbReference type="NCBI Taxonomy" id="883079"/>
    <lineage>
        <taxon>Bacteria</taxon>
        <taxon>Pseudomonadati</taxon>
        <taxon>Pseudomonadota</taxon>
        <taxon>Alphaproteobacteria</taxon>
        <taxon>Hyphomicrobiales</taxon>
        <taxon>Nitrobacteraceae</taxon>
        <taxon>Afipia</taxon>
    </lineage>
</organism>
<name>K8PJM5_9BRAD</name>
<dbReference type="RefSeq" id="WP_002711231.1">
    <property type="nucleotide sequence ID" value="NZ_KB375281.1"/>
</dbReference>
<evidence type="ECO:0000313" key="4">
    <source>
        <dbReference type="Proteomes" id="UP000001095"/>
    </source>
</evidence>
<dbReference type="HOGENOM" id="CLU_009834_7_2_5"/>
<dbReference type="InterPro" id="IPR001753">
    <property type="entry name" value="Enoyl-CoA_hydra/iso"/>
</dbReference>
<dbReference type="Gene3D" id="1.10.12.10">
    <property type="entry name" value="Lyase 2-enoyl-coa Hydratase, Chain A, domain 2"/>
    <property type="match status" value="1"/>
</dbReference>
<dbReference type="PROSITE" id="PS00166">
    <property type="entry name" value="ENOYL_COA_HYDRATASE"/>
    <property type="match status" value="1"/>
</dbReference>
<evidence type="ECO:0000256" key="2">
    <source>
        <dbReference type="RuleBase" id="RU003707"/>
    </source>
</evidence>
<dbReference type="Gene3D" id="3.90.226.10">
    <property type="entry name" value="2-enoyl-CoA Hydratase, Chain A, domain 1"/>
    <property type="match status" value="1"/>
</dbReference>
<accession>K8PJM5</accession>
<evidence type="ECO:0000313" key="3">
    <source>
        <dbReference type="EMBL" id="EKS42822.1"/>
    </source>
</evidence>
<dbReference type="OrthoDB" id="9781757at2"/>
<protein>
    <recommendedName>
        <fullName evidence="5">Enoyl-CoA hydratase</fullName>
    </recommendedName>
</protein>
<dbReference type="CDD" id="cd06558">
    <property type="entry name" value="crotonase-like"/>
    <property type="match status" value="1"/>
</dbReference>
<sequence>MSDQPVLLQVDGPIARIVFNRPKVLNALSVAAADAFLAACKSVAADSGNRVVVIAGEGRAFMAGGDISAFEGPAEEVRMRVPTIMEPLHEGLEILAGLPQPVIASLQGAVAGAGMSIALSTDLAIAADNAIFTLAYSKLGTSPDGSSSWTLPRLVGLRKAMEIALLSDVYDAHEALRLGLVNRVVPAADLASETDMLARRLAEGPTFAFGQTKRLLRGSLDNSLHDQLAAEARGFGACIGTADFAEGVGAFLGKRQPTFKGK</sequence>
<comment type="caution">
    <text evidence="3">The sequence shown here is derived from an EMBL/GenBank/DDBJ whole genome shotgun (WGS) entry which is preliminary data.</text>
</comment>
<evidence type="ECO:0008006" key="5">
    <source>
        <dbReference type="Google" id="ProtNLM"/>
    </source>
</evidence>
<dbReference type="PANTHER" id="PTHR43459:SF1">
    <property type="entry name" value="EG:BACN32G11.4 PROTEIN"/>
    <property type="match status" value="1"/>
</dbReference>
<dbReference type="Proteomes" id="UP000001095">
    <property type="component" value="Unassembled WGS sequence"/>
</dbReference>
<dbReference type="EMBL" id="AGWY01000001">
    <property type="protein sequence ID" value="EKS42822.1"/>
    <property type="molecule type" value="Genomic_DNA"/>
</dbReference>
<dbReference type="InterPro" id="IPR018376">
    <property type="entry name" value="Enoyl-CoA_hyd/isom_CS"/>
</dbReference>
<gene>
    <name evidence="3" type="ORF">HMPREF9696_00365</name>
</gene>
<keyword evidence="4" id="KW-1185">Reference proteome</keyword>
<dbReference type="GO" id="GO:0003824">
    <property type="term" value="F:catalytic activity"/>
    <property type="evidence" value="ECO:0007669"/>
    <property type="project" value="InterPro"/>
</dbReference>
<comment type="similarity">
    <text evidence="1 2">Belongs to the enoyl-CoA hydratase/isomerase family.</text>
</comment>
<dbReference type="Pfam" id="PF00378">
    <property type="entry name" value="ECH_1"/>
    <property type="match status" value="1"/>
</dbReference>
<dbReference type="AlphaFoldDB" id="K8PJM5"/>
<dbReference type="SUPFAM" id="SSF52096">
    <property type="entry name" value="ClpP/crotonase"/>
    <property type="match status" value="1"/>
</dbReference>
<proteinExistence type="inferred from homology"/>
<evidence type="ECO:0000256" key="1">
    <source>
        <dbReference type="ARBA" id="ARBA00005254"/>
    </source>
</evidence>
<reference evidence="3 4" key="1">
    <citation type="submission" date="2012-04" db="EMBL/GenBank/DDBJ databases">
        <title>The Genome Sequence of Afipia clevelandensis ATCC 49720.</title>
        <authorList>
            <consortium name="The Broad Institute Genome Sequencing Platform"/>
            <person name="Earl A."/>
            <person name="Ward D."/>
            <person name="Feldgarden M."/>
            <person name="Gevers D."/>
            <person name="Huys G."/>
            <person name="Walker B."/>
            <person name="Young S.K."/>
            <person name="Zeng Q."/>
            <person name="Gargeya S."/>
            <person name="Fitzgerald M."/>
            <person name="Haas B."/>
            <person name="Abouelleil A."/>
            <person name="Alvarado L."/>
            <person name="Arachchi H.M."/>
            <person name="Berlin A."/>
            <person name="Chapman S.B."/>
            <person name="Goldberg J."/>
            <person name="Griggs A."/>
            <person name="Gujja S."/>
            <person name="Hansen M."/>
            <person name="Howarth C."/>
            <person name="Imamovic A."/>
            <person name="Larimer J."/>
            <person name="McCowen C."/>
            <person name="Montmayeur A."/>
            <person name="Murphy C."/>
            <person name="Neiman D."/>
            <person name="Pearson M."/>
            <person name="Priest M."/>
            <person name="Roberts A."/>
            <person name="Saif S."/>
            <person name="Shea T."/>
            <person name="Sisk P."/>
            <person name="Sykes S."/>
            <person name="Wortman J."/>
            <person name="Nusbaum C."/>
            <person name="Birren B."/>
        </authorList>
    </citation>
    <scope>NUCLEOTIDE SEQUENCE [LARGE SCALE GENOMIC DNA]</scope>
    <source>
        <strain evidence="3 4">ATCC 49720</strain>
    </source>
</reference>
<dbReference type="PATRIC" id="fig|883079.3.peg.378"/>
<dbReference type="InterPro" id="IPR029045">
    <property type="entry name" value="ClpP/crotonase-like_dom_sf"/>
</dbReference>
<dbReference type="InterPro" id="IPR014748">
    <property type="entry name" value="Enoyl-CoA_hydra_C"/>
</dbReference>
<dbReference type="PANTHER" id="PTHR43459">
    <property type="entry name" value="ENOYL-COA HYDRATASE"/>
    <property type="match status" value="1"/>
</dbReference>